<dbReference type="STRING" id="913774.A0A0C3HGN3"/>
<dbReference type="PROSITE" id="PS50020">
    <property type="entry name" value="WW_DOMAIN_2"/>
    <property type="match status" value="1"/>
</dbReference>
<keyword evidence="9" id="KW-1185">Reference proteome</keyword>
<dbReference type="EC" id="5.2.1.8" evidence="5"/>
<keyword evidence="2 4" id="KW-0697">Rotamase</keyword>
<proteinExistence type="predicted"/>
<evidence type="ECO:0000256" key="5">
    <source>
        <dbReference type="RuleBase" id="RU363014"/>
    </source>
</evidence>
<feature type="domain" description="WW" evidence="6">
    <location>
        <begin position="5"/>
        <end position="39"/>
    </location>
</feature>
<dbReference type="HOGENOM" id="CLU_090028_0_0_1"/>
<evidence type="ECO:0000256" key="2">
    <source>
        <dbReference type="ARBA" id="ARBA00023110"/>
    </source>
</evidence>
<dbReference type="SMART" id="SM00456">
    <property type="entry name" value="WW"/>
    <property type="match status" value="1"/>
</dbReference>
<dbReference type="PANTHER" id="PTHR10657">
    <property type="entry name" value="PEPTIDYL-PROLYL CIS-TRANS ISOMERASE"/>
    <property type="match status" value="1"/>
</dbReference>
<evidence type="ECO:0000256" key="1">
    <source>
        <dbReference type="ARBA" id="ARBA00000971"/>
    </source>
</evidence>
<keyword evidence="3 4" id="KW-0413">Isomerase</keyword>
<reference evidence="8 9" key="1">
    <citation type="submission" date="2014-04" db="EMBL/GenBank/DDBJ databases">
        <authorList>
            <consortium name="DOE Joint Genome Institute"/>
            <person name="Kuo A."/>
            <person name="Martino E."/>
            <person name="Perotto S."/>
            <person name="Kohler A."/>
            <person name="Nagy L.G."/>
            <person name="Floudas D."/>
            <person name="Copeland A."/>
            <person name="Barry K.W."/>
            <person name="Cichocki N."/>
            <person name="Veneault-Fourrey C."/>
            <person name="LaButti K."/>
            <person name="Lindquist E.A."/>
            <person name="Lipzen A."/>
            <person name="Lundell T."/>
            <person name="Morin E."/>
            <person name="Murat C."/>
            <person name="Sun H."/>
            <person name="Tunlid A."/>
            <person name="Henrissat B."/>
            <person name="Grigoriev I.V."/>
            <person name="Hibbett D.S."/>
            <person name="Martin F."/>
            <person name="Nordberg H.P."/>
            <person name="Cantor M.N."/>
            <person name="Hua S.X."/>
        </authorList>
    </citation>
    <scope>NUCLEOTIDE SEQUENCE [LARGE SCALE GENOMIC DNA]</scope>
    <source>
        <strain evidence="8 9">Zn</strain>
    </source>
</reference>
<dbReference type="Pfam" id="PF00397">
    <property type="entry name" value="WW"/>
    <property type="match status" value="1"/>
</dbReference>
<evidence type="ECO:0000256" key="3">
    <source>
        <dbReference type="ARBA" id="ARBA00023235"/>
    </source>
</evidence>
<evidence type="ECO:0000259" key="6">
    <source>
        <dbReference type="PROSITE" id="PS50020"/>
    </source>
</evidence>
<dbReference type="FunFam" id="3.10.50.40:FF:000010">
    <property type="entry name" value="Peptidyl-prolyl cis-trans isomerase Pin1"/>
    <property type="match status" value="1"/>
</dbReference>
<dbReference type="Gene3D" id="3.10.50.40">
    <property type="match status" value="1"/>
</dbReference>
<reference evidence="9" key="2">
    <citation type="submission" date="2015-01" db="EMBL/GenBank/DDBJ databases">
        <title>Evolutionary Origins and Diversification of the Mycorrhizal Mutualists.</title>
        <authorList>
            <consortium name="DOE Joint Genome Institute"/>
            <consortium name="Mycorrhizal Genomics Consortium"/>
            <person name="Kohler A."/>
            <person name="Kuo A."/>
            <person name="Nagy L.G."/>
            <person name="Floudas D."/>
            <person name="Copeland A."/>
            <person name="Barry K.W."/>
            <person name="Cichocki N."/>
            <person name="Veneault-Fourrey C."/>
            <person name="LaButti K."/>
            <person name="Lindquist E.A."/>
            <person name="Lipzen A."/>
            <person name="Lundell T."/>
            <person name="Morin E."/>
            <person name="Murat C."/>
            <person name="Riley R."/>
            <person name="Ohm R."/>
            <person name="Sun H."/>
            <person name="Tunlid A."/>
            <person name="Henrissat B."/>
            <person name="Grigoriev I.V."/>
            <person name="Hibbett D.S."/>
            <person name="Martin F."/>
        </authorList>
    </citation>
    <scope>NUCLEOTIDE SEQUENCE [LARGE SCALE GENOMIC DNA]</scope>
    <source>
        <strain evidence="9">Zn</strain>
    </source>
</reference>
<dbReference type="GO" id="GO:0060261">
    <property type="term" value="P:positive regulation of transcription initiation by RNA polymerase II"/>
    <property type="evidence" value="ECO:0007669"/>
    <property type="project" value="EnsemblFungi"/>
</dbReference>
<dbReference type="InParanoid" id="A0A0C3HGN3"/>
<evidence type="ECO:0000259" key="7">
    <source>
        <dbReference type="PROSITE" id="PS50198"/>
    </source>
</evidence>
<accession>A0A0C3HGN3</accession>
<feature type="domain" description="PpiC" evidence="7">
    <location>
        <begin position="50"/>
        <end position="163"/>
    </location>
</feature>
<name>A0A0C3HGN3_OIDMZ</name>
<evidence type="ECO:0000256" key="4">
    <source>
        <dbReference type="PROSITE-ProRule" id="PRU00278"/>
    </source>
</evidence>
<dbReference type="PROSITE" id="PS01159">
    <property type="entry name" value="WW_DOMAIN_1"/>
    <property type="match status" value="1"/>
</dbReference>
<dbReference type="GO" id="GO:0140463">
    <property type="term" value="F:chromatin-protein adaptor activity"/>
    <property type="evidence" value="ECO:0007669"/>
    <property type="project" value="EnsemblFungi"/>
</dbReference>
<protein>
    <recommendedName>
        <fullName evidence="5">Peptidyl-prolyl cis-trans isomerase</fullName>
        <ecNumber evidence="5">5.2.1.8</ecNumber>
    </recommendedName>
</protein>
<evidence type="ECO:0000313" key="9">
    <source>
        <dbReference type="Proteomes" id="UP000054321"/>
    </source>
</evidence>
<organism evidence="8 9">
    <name type="scientific">Oidiodendron maius (strain Zn)</name>
    <dbReference type="NCBI Taxonomy" id="913774"/>
    <lineage>
        <taxon>Eukaryota</taxon>
        <taxon>Fungi</taxon>
        <taxon>Dikarya</taxon>
        <taxon>Ascomycota</taxon>
        <taxon>Pezizomycotina</taxon>
        <taxon>Leotiomycetes</taxon>
        <taxon>Leotiomycetes incertae sedis</taxon>
        <taxon>Myxotrichaceae</taxon>
        <taxon>Oidiodendron</taxon>
    </lineage>
</organism>
<dbReference type="GO" id="GO:0005634">
    <property type="term" value="C:nucleus"/>
    <property type="evidence" value="ECO:0007669"/>
    <property type="project" value="EnsemblFungi"/>
</dbReference>
<evidence type="ECO:0000313" key="8">
    <source>
        <dbReference type="EMBL" id="KIN07361.1"/>
    </source>
</evidence>
<dbReference type="OrthoDB" id="2530521at2759"/>
<dbReference type="FunCoup" id="A0A0C3HGN3">
    <property type="interactions" value="1002"/>
</dbReference>
<dbReference type="Pfam" id="PF00639">
    <property type="entry name" value="Rotamase"/>
    <property type="match status" value="1"/>
</dbReference>
<dbReference type="InterPro" id="IPR046357">
    <property type="entry name" value="PPIase_dom_sf"/>
</dbReference>
<dbReference type="GO" id="GO:0003755">
    <property type="term" value="F:peptidyl-prolyl cis-trans isomerase activity"/>
    <property type="evidence" value="ECO:0007669"/>
    <property type="project" value="UniProtKB-UniRule"/>
</dbReference>
<dbReference type="SUPFAM" id="SSF51045">
    <property type="entry name" value="WW domain"/>
    <property type="match status" value="1"/>
</dbReference>
<dbReference type="EMBL" id="KN832870">
    <property type="protein sequence ID" value="KIN07361.1"/>
    <property type="molecule type" value="Genomic_DNA"/>
</dbReference>
<dbReference type="InterPro" id="IPR051370">
    <property type="entry name" value="PPIase_Pin1"/>
</dbReference>
<sequence>MTADTGLPSGWEPRWSDTKKKPYFFNEAQFLSQWLPPPGTDEKQLKLYLGQRIRASHLLIKHRESRRPSSWREANITRTKEEAREILEQHRATILDKNNEITLPELAKVESDDSSAVKSGTLGEFGFGQMQMPFWNASAKLKKNEISEIVETASGLHLIQRWNDDPEPEVASNAELA</sequence>
<dbReference type="AlphaFoldDB" id="A0A0C3HGN3"/>
<dbReference type="PROSITE" id="PS50198">
    <property type="entry name" value="PPIC_PPIASE_2"/>
    <property type="match status" value="1"/>
</dbReference>
<dbReference type="Gene3D" id="2.20.70.10">
    <property type="match status" value="1"/>
</dbReference>
<dbReference type="GO" id="GO:0180010">
    <property type="term" value="P:co-transcriptional mRNA 3'-end processing, cleavage and polyadenylation pathway"/>
    <property type="evidence" value="ECO:0007669"/>
    <property type="project" value="EnsemblFungi"/>
</dbReference>
<dbReference type="SUPFAM" id="SSF54534">
    <property type="entry name" value="FKBP-like"/>
    <property type="match status" value="1"/>
</dbReference>
<dbReference type="GO" id="GO:0005829">
    <property type="term" value="C:cytosol"/>
    <property type="evidence" value="ECO:0007669"/>
    <property type="project" value="TreeGrafter"/>
</dbReference>
<dbReference type="InterPro" id="IPR036020">
    <property type="entry name" value="WW_dom_sf"/>
</dbReference>
<dbReference type="InterPro" id="IPR000297">
    <property type="entry name" value="PPIase_PpiC"/>
</dbReference>
<comment type="catalytic activity">
    <reaction evidence="1 5">
        <text>[protein]-peptidylproline (omega=180) = [protein]-peptidylproline (omega=0)</text>
        <dbReference type="Rhea" id="RHEA:16237"/>
        <dbReference type="Rhea" id="RHEA-COMP:10747"/>
        <dbReference type="Rhea" id="RHEA-COMP:10748"/>
        <dbReference type="ChEBI" id="CHEBI:83833"/>
        <dbReference type="ChEBI" id="CHEBI:83834"/>
        <dbReference type="EC" id="5.2.1.8"/>
    </reaction>
</comment>
<dbReference type="PANTHER" id="PTHR10657:SF4">
    <property type="entry name" value="PEPTIDYL-PROLYL CIS-TRANS ISOMERASE-RELATED"/>
    <property type="match status" value="1"/>
</dbReference>
<gene>
    <name evidence="8" type="ORF">OIDMADRAFT_22252</name>
</gene>
<dbReference type="Proteomes" id="UP000054321">
    <property type="component" value="Unassembled WGS sequence"/>
</dbReference>
<dbReference type="InterPro" id="IPR001202">
    <property type="entry name" value="WW_dom"/>
</dbReference>